<evidence type="ECO:0000256" key="11">
    <source>
        <dbReference type="ARBA" id="ARBA00049348"/>
    </source>
</evidence>
<comment type="catalytic activity">
    <reaction evidence="11">
        <text>a 6-O-methyl-2'-deoxyguanosine in DNA + L-cysteinyl-[protein] = S-methyl-L-cysteinyl-[protein] + a 2'-deoxyguanosine in DNA</text>
        <dbReference type="Rhea" id="RHEA:24000"/>
        <dbReference type="Rhea" id="RHEA-COMP:10131"/>
        <dbReference type="Rhea" id="RHEA-COMP:10132"/>
        <dbReference type="Rhea" id="RHEA-COMP:11367"/>
        <dbReference type="Rhea" id="RHEA-COMP:11368"/>
        <dbReference type="ChEBI" id="CHEBI:29950"/>
        <dbReference type="ChEBI" id="CHEBI:82612"/>
        <dbReference type="ChEBI" id="CHEBI:85445"/>
        <dbReference type="ChEBI" id="CHEBI:85448"/>
        <dbReference type="EC" id="2.1.1.63"/>
    </reaction>
</comment>
<protein>
    <recommendedName>
        <fullName evidence="4">Methylated-DNA--protein-cysteine methyltransferase</fullName>
        <ecNumber evidence="3">2.1.1.63</ecNumber>
    </recommendedName>
    <alternativeName>
        <fullName evidence="9">6-O-methylguanine-DNA methyltransferase</fullName>
    </alternativeName>
    <alternativeName>
        <fullName evidence="10">O-6-methylguanine-DNA-alkyltransferase</fullName>
    </alternativeName>
</protein>
<keyword evidence="6" id="KW-0808">Transferase</keyword>
<accession>A0A137P3L8</accession>
<evidence type="ECO:0000256" key="5">
    <source>
        <dbReference type="ARBA" id="ARBA00022603"/>
    </source>
</evidence>
<evidence type="ECO:0000256" key="9">
    <source>
        <dbReference type="ARBA" id="ARBA00030795"/>
    </source>
</evidence>
<evidence type="ECO:0000256" key="2">
    <source>
        <dbReference type="ARBA" id="ARBA00008711"/>
    </source>
</evidence>
<dbReference type="Pfam" id="PF01035">
    <property type="entry name" value="DNA_binding_1"/>
    <property type="match status" value="1"/>
</dbReference>
<reference evidence="13 14" key="1">
    <citation type="journal article" date="2015" name="Genome Biol. Evol.">
        <title>Phylogenomic analyses indicate that early fungi evolved digesting cell walls of algal ancestors of land plants.</title>
        <authorList>
            <person name="Chang Y."/>
            <person name="Wang S."/>
            <person name="Sekimoto S."/>
            <person name="Aerts A.L."/>
            <person name="Choi C."/>
            <person name="Clum A."/>
            <person name="LaButti K.M."/>
            <person name="Lindquist E.A."/>
            <person name="Yee Ngan C."/>
            <person name="Ohm R.A."/>
            <person name="Salamov A.A."/>
            <person name="Grigoriev I.V."/>
            <person name="Spatafora J.W."/>
            <person name="Berbee M.L."/>
        </authorList>
    </citation>
    <scope>NUCLEOTIDE SEQUENCE [LARGE SCALE GENOMIC DNA]</scope>
    <source>
        <strain evidence="13 14">NRRL 28638</strain>
    </source>
</reference>
<dbReference type="STRING" id="796925.A0A137P3L8"/>
<feature type="domain" description="Methylated-DNA-[protein]-cysteine S-methyltransferase DNA binding" evidence="12">
    <location>
        <begin position="27"/>
        <end position="109"/>
    </location>
</feature>
<dbReference type="SUPFAM" id="SSF46767">
    <property type="entry name" value="Methylated DNA-protein cysteine methyltransferase, C-terminal domain"/>
    <property type="match status" value="1"/>
</dbReference>
<dbReference type="OMA" id="GFYGEWG"/>
<evidence type="ECO:0000256" key="3">
    <source>
        <dbReference type="ARBA" id="ARBA00011918"/>
    </source>
</evidence>
<evidence type="ECO:0000256" key="8">
    <source>
        <dbReference type="ARBA" id="ARBA00023204"/>
    </source>
</evidence>
<evidence type="ECO:0000256" key="1">
    <source>
        <dbReference type="ARBA" id="ARBA00001286"/>
    </source>
</evidence>
<evidence type="ECO:0000256" key="7">
    <source>
        <dbReference type="ARBA" id="ARBA00022763"/>
    </source>
</evidence>
<dbReference type="InterPro" id="IPR036217">
    <property type="entry name" value="MethylDNA_cys_MeTrfase_DNAb"/>
</dbReference>
<dbReference type="CDD" id="cd06445">
    <property type="entry name" value="ATase"/>
    <property type="match status" value="1"/>
</dbReference>
<comment type="catalytic activity">
    <reaction evidence="1">
        <text>a 4-O-methyl-thymidine in DNA + L-cysteinyl-[protein] = a thymidine in DNA + S-methyl-L-cysteinyl-[protein]</text>
        <dbReference type="Rhea" id="RHEA:53428"/>
        <dbReference type="Rhea" id="RHEA-COMP:10131"/>
        <dbReference type="Rhea" id="RHEA-COMP:10132"/>
        <dbReference type="Rhea" id="RHEA-COMP:13555"/>
        <dbReference type="Rhea" id="RHEA-COMP:13556"/>
        <dbReference type="ChEBI" id="CHEBI:29950"/>
        <dbReference type="ChEBI" id="CHEBI:82612"/>
        <dbReference type="ChEBI" id="CHEBI:137386"/>
        <dbReference type="ChEBI" id="CHEBI:137387"/>
        <dbReference type="EC" id="2.1.1.63"/>
    </reaction>
</comment>
<dbReference type="InterPro" id="IPR014048">
    <property type="entry name" value="MethylDNA_cys_MeTrfase_DNA-bd"/>
</dbReference>
<dbReference type="NCBIfam" id="TIGR00589">
    <property type="entry name" value="ogt"/>
    <property type="match status" value="1"/>
</dbReference>
<comment type="similarity">
    <text evidence="2">Belongs to the MGMT family.</text>
</comment>
<dbReference type="InterPro" id="IPR001497">
    <property type="entry name" value="MethylDNA_cys_MeTrfase_AS"/>
</dbReference>
<dbReference type="PROSITE" id="PS00374">
    <property type="entry name" value="MGMT"/>
    <property type="match status" value="1"/>
</dbReference>
<evidence type="ECO:0000256" key="10">
    <source>
        <dbReference type="ARBA" id="ARBA00031621"/>
    </source>
</evidence>
<evidence type="ECO:0000256" key="6">
    <source>
        <dbReference type="ARBA" id="ARBA00022679"/>
    </source>
</evidence>
<sequence>MTATFKEYKIEIPEGYINPKNNRSVTEFQKRVYECCAQIPEGYYSTYGAISKALNSSPRAALRLNPFSPLPVPCHRVLSSTGFIGGYSGQWAEGDLIDKKYALLAKEGVPFEVESSYLSEEVQKQKLFTDFKV</sequence>
<evidence type="ECO:0000313" key="14">
    <source>
        <dbReference type="Proteomes" id="UP000070444"/>
    </source>
</evidence>
<dbReference type="GO" id="GO:0003908">
    <property type="term" value="F:methylated-DNA-[protein]-cysteine S-methyltransferase activity"/>
    <property type="evidence" value="ECO:0007669"/>
    <property type="project" value="UniProtKB-EC"/>
</dbReference>
<dbReference type="GO" id="GO:0032259">
    <property type="term" value="P:methylation"/>
    <property type="evidence" value="ECO:0007669"/>
    <property type="project" value="UniProtKB-KW"/>
</dbReference>
<dbReference type="Proteomes" id="UP000070444">
    <property type="component" value="Unassembled WGS sequence"/>
</dbReference>
<dbReference type="EC" id="2.1.1.63" evidence="3"/>
<keyword evidence="7" id="KW-0227">DNA damage</keyword>
<keyword evidence="14" id="KW-1185">Reference proteome</keyword>
<name>A0A137P3L8_CONC2</name>
<keyword evidence="5" id="KW-0489">Methyltransferase</keyword>
<organism evidence="13 14">
    <name type="scientific">Conidiobolus coronatus (strain ATCC 28846 / CBS 209.66 / NRRL 28638)</name>
    <name type="common">Delacroixia coronata</name>
    <dbReference type="NCBI Taxonomy" id="796925"/>
    <lineage>
        <taxon>Eukaryota</taxon>
        <taxon>Fungi</taxon>
        <taxon>Fungi incertae sedis</taxon>
        <taxon>Zoopagomycota</taxon>
        <taxon>Entomophthoromycotina</taxon>
        <taxon>Entomophthoromycetes</taxon>
        <taxon>Entomophthorales</taxon>
        <taxon>Ancylistaceae</taxon>
        <taxon>Conidiobolus</taxon>
    </lineage>
</organism>
<proteinExistence type="inferred from homology"/>
<dbReference type="Gene3D" id="1.10.10.10">
    <property type="entry name" value="Winged helix-like DNA-binding domain superfamily/Winged helix DNA-binding domain"/>
    <property type="match status" value="1"/>
</dbReference>
<dbReference type="GO" id="GO:0006281">
    <property type="term" value="P:DNA repair"/>
    <property type="evidence" value="ECO:0007669"/>
    <property type="project" value="UniProtKB-KW"/>
</dbReference>
<evidence type="ECO:0000256" key="4">
    <source>
        <dbReference type="ARBA" id="ARBA00015377"/>
    </source>
</evidence>
<gene>
    <name evidence="13" type="ORF">CONCODRAFT_79246</name>
</gene>
<dbReference type="InterPro" id="IPR036388">
    <property type="entry name" value="WH-like_DNA-bd_sf"/>
</dbReference>
<dbReference type="AlphaFoldDB" id="A0A137P3L8"/>
<keyword evidence="8" id="KW-0234">DNA repair</keyword>
<evidence type="ECO:0000259" key="12">
    <source>
        <dbReference type="Pfam" id="PF01035"/>
    </source>
</evidence>
<dbReference type="EMBL" id="KQ964529">
    <property type="protein sequence ID" value="KXN69615.1"/>
    <property type="molecule type" value="Genomic_DNA"/>
</dbReference>
<dbReference type="PANTHER" id="PTHR10815:SF13">
    <property type="entry name" value="METHYLATED-DNA--PROTEIN-CYSTEINE METHYLTRANSFERASE"/>
    <property type="match status" value="1"/>
</dbReference>
<dbReference type="PANTHER" id="PTHR10815">
    <property type="entry name" value="METHYLATED-DNA--PROTEIN-CYSTEINE METHYLTRANSFERASE"/>
    <property type="match status" value="1"/>
</dbReference>
<dbReference type="OrthoDB" id="1907495at2759"/>
<evidence type="ECO:0000313" key="13">
    <source>
        <dbReference type="EMBL" id="KXN69615.1"/>
    </source>
</evidence>